<dbReference type="FunFam" id="2.30.30.60:FF:000001">
    <property type="entry name" value="MscS Mechanosensitive ion channel"/>
    <property type="match status" value="1"/>
</dbReference>
<feature type="domain" description="Mechanosensitive ion channel MscS" evidence="8">
    <location>
        <begin position="116"/>
        <end position="180"/>
    </location>
</feature>
<feature type="transmembrane region" description="Helical" evidence="7">
    <location>
        <begin position="20"/>
        <end position="39"/>
    </location>
</feature>
<dbReference type="eggNOG" id="COG0668">
    <property type="taxonomic scope" value="Bacteria"/>
</dbReference>
<gene>
    <name evidence="11" type="primary">ykuT</name>
    <name evidence="11" type="ORF">AW11_02021</name>
</gene>
<feature type="transmembrane region" description="Helical" evidence="7">
    <location>
        <begin position="70"/>
        <end position="89"/>
    </location>
</feature>
<feature type="domain" description="Mechanosensitive ion channel transmembrane helices 2/3" evidence="10">
    <location>
        <begin position="76"/>
        <end position="114"/>
    </location>
</feature>
<evidence type="ECO:0000256" key="3">
    <source>
        <dbReference type="ARBA" id="ARBA00022475"/>
    </source>
</evidence>
<dbReference type="InterPro" id="IPR006685">
    <property type="entry name" value="MscS_channel_2nd"/>
</dbReference>
<evidence type="ECO:0000256" key="2">
    <source>
        <dbReference type="ARBA" id="ARBA00008017"/>
    </source>
</evidence>
<dbReference type="InterPro" id="IPR045276">
    <property type="entry name" value="YbiO_bact"/>
</dbReference>
<sequence length="308" mass="33354">MDKAIFDQTLSLGYQLSPAMASALRIGVILVLAWLAMAFSHKLIRTFRIYISSSMHDGEEVQRAATLGRVFRYAASVIISLVAGILVLAELGISVAPILGAAGVVGLAVGFGAQSLVKDYFSGFFLLLENQIRLGDVVEAGGKSGMVEEITLRYVRMRNYDGHVHYVPNGSITAVTNMTRGFAQAVVDVGVAYRESVDQALEVMRTVGAELRADAAFAARILDDVEIVGVDSWGDSAVILRCRFKVVAIEQWTVRREFLRRLKYAFDAAGIEIPFPHLTVYPGQAKDGSSPALRLSMEGATQHPGGTQ</sequence>
<evidence type="ECO:0000313" key="11">
    <source>
        <dbReference type="EMBL" id="EXI88747.1"/>
    </source>
</evidence>
<dbReference type="InterPro" id="IPR023408">
    <property type="entry name" value="MscS_beta-dom_sf"/>
</dbReference>
<comment type="caution">
    <text evidence="11">The sequence shown here is derived from an EMBL/GenBank/DDBJ whole genome shotgun (WGS) entry which is preliminary data.</text>
</comment>
<dbReference type="InterPro" id="IPR049278">
    <property type="entry name" value="MS_channel_C"/>
</dbReference>
<dbReference type="SUPFAM" id="SSF82861">
    <property type="entry name" value="Mechanosensitive channel protein MscS (YggB), transmembrane region"/>
    <property type="match status" value="1"/>
</dbReference>
<evidence type="ECO:0000259" key="8">
    <source>
        <dbReference type="Pfam" id="PF00924"/>
    </source>
</evidence>
<evidence type="ECO:0000256" key="7">
    <source>
        <dbReference type="SAM" id="Phobius"/>
    </source>
</evidence>
<dbReference type="InterPro" id="IPR011014">
    <property type="entry name" value="MscS_channel_TM-2"/>
</dbReference>
<dbReference type="PANTHER" id="PTHR30460:SF0">
    <property type="entry name" value="MODERATE CONDUCTANCE MECHANOSENSITIVE CHANNEL YBIO"/>
    <property type="match status" value="1"/>
</dbReference>
<evidence type="ECO:0000256" key="4">
    <source>
        <dbReference type="ARBA" id="ARBA00022692"/>
    </source>
</evidence>
<comment type="similarity">
    <text evidence="2">Belongs to the MscS (TC 1.A.23) family.</text>
</comment>
<dbReference type="Pfam" id="PF00924">
    <property type="entry name" value="MS_channel_2nd"/>
    <property type="match status" value="1"/>
</dbReference>
<feature type="domain" description="Mechanosensitive ion channel MscS C-terminal" evidence="9">
    <location>
        <begin position="186"/>
        <end position="273"/>
    </location>
</feature>
<dbReference type="Pfam" id="PF21088">
    <property type="entry name" value="MS_channel_1st"/>
    <property type="match status" value="1"/>
</dbReference>
<evidence type="ECO:0000313" key="12">
    <source>
        <dbReference type="Proteomes" id="UP000022141"/>
    </source>
</evidence>
<dbReference type="EMBL" id="JEMY01000025">
    <property type="protein sequence ID" value="EXI88747.1"/>
    <property type="molecule type" value="Genomic_DNA"/>
</dbReference>
<accession>A0A011QHF5</accession>
<keyword evidence="6 7" id="KW-0472">Membrane</keyword>
<evidence type="ECO:0000256" key="6">
    <source>
        <dbReference type="ARBA" id="ARBA00023136"/>
    </source>
</evidence>
<dbReference type="SUPFAM" id="SSF82689">
    <property type="entry name" value="Mechanosensitive channel protein MscS (YggB), C-terminal domain"/>
    <property type="match status" value="1"/>
</dbReference>
<dbReference type="Proteomes" id="UP000022141">
    <property type="component" value="Unassembled WGS sequence"/>
</dbReference>
<dbReference type="STRING" id="1454004.AW11_02021"/>
<feature type="transmembrane region" description="Helical" evidence="7">
    <location>
        <begin position="95"/>
        <end position="117"/>
    </location>
</feature>
<dbReference type="InterPro" id="IPR010920">
    <property type="entry name" value="LSM_dom_sf"/>
</dbReference>
<dbReference type="GO" id="GO:0008381">
    <property type="term" value="F:mechanosensitive monoatomic ion channel activity"/>
    <property type="evidence" value="ECO:0007669"/>
    <property type="project" value="InterPro"/>
</dbReference>
<keyword evidence="5 7" id="KW-1133">Transmembrane helix</keyword>
<keyword evidence="12" id="KW-1185">Reference proteome</keyword>
<proteinExistence type="inferred from homology"/>
<dbReference type="Gene3D" id="1.10.287.1260">
    <property type="match status" value="1"/>
</dbReference>
<reference evidence="11" key="1">
    <citation type="submission" date="2014-02" db="EMBL/GenBank/DDBJ databases">
        <title>Expanding our view of genomic diversity in Candidatus Accumulibacter clades.</title>
        <authorList>
            <person name="Skennerton C.T."/>
            <person name="Barr J.J."/>
            <person name="Slater F.R."/>
            <person name="Bond P.L."/>
            <person name="Tyson G.W."/>
        </authorList>
    </citation>
    <scope>NUCLEOTIDE SEQUENCE [LARGE SCALE GENOMIC DNA]</scope>
</reference>
<dbReference type="InterPro" id="IPR049142">
    <property type="entry name" value="MS_channel_1st"/>
</dbReference>
<name>A0A011QHF5_ACCRE</name>
<evidence type="ECO:0000259" key="10">
    <source>
        <dbReference type="Pfam" id="PF21088"/>
    </source>
</evidence>
<evidence type="ECO:0000259" key="9">
    <source>
        <dbReference type="Pfam" id="PF21082"/>
    </source>
</evidence>
<dbReference type="Gene3D" id="2.30.30.60">
    <property type="match status" value="1"/>
</dbReference>
<dbReference type="Pfam" id="PF21082">
    <property type="entry name" value="MS_channel_3rd"/>
    <property type="match status" value="1"/>
</dbReference>
<dbReference type="PATRIC" id="fig|1454004.3.peg.2089"/>
<keyword evidence="3" id="KW-1003">Cell membrane</keyword>
<evidence type="ECO:0000256" key="5">
    <source>
        <dbReference type="ARBA" id="ARBA00022989"/>
    </source>
</evidence>
<comment type="subcellular location">
    <subcellularLocation>
        <location evidence="1">Cell membrane</location>
        <topology evidence="1">Multi-pass membrane protein</topology>
    </subcellularLocation>
</comment>
<evidence type="ECO:0000256" key="1">
    <source>
        <dbReference type="ARBA" id="ARBA00004651"/>
    </source>
</evidence>
<dbReference type="Gene3D" id="3.30.70.100">
    <property type="match status" value="1"/>
</dbReference>
<dbReference type="AlphaFoldDB" id="A0A011QHF5"/>
<organism evidence="11 12">
    <name type="scientific">Accumulibacter regalis</name>
    <dbReference type="NCBI Taxonomy" id="522306"/>
    <lineage>
        <taxon>Bacteria</taxon>
        <taxon>Pseudomonadati</taxon>
        <taxon>Pseudomonadota</taxon>
        <taxon>Betaproteobacteria</taxon>
        <taxon>Candidatus Accumulibacter</taxon>
    </lineage>
</organism>
<protein>
    <submittedName>
        <fullName evidence="11">MscS family protein YkuT</fullName>
    </submittedName>
</protein>
<dbReference type="SUPFAM" id="SSF50182">
    <property type="entry name" value="Sm-like ribonucleoproteins"/>
    <property type="match status" value="1"/>
</dbReference>
<dbReference type="PANTHER" id="PTHR30460">
    <property type="entry name" value="MODERATE CONDUCTANCE MECHANOSENSITIVE CHANNEL YBIO"/>
    <property type="match status" value="1"/>
</dbReference>
<dbReference type="InterPro" id="IPR011066">
    <property type="entry name" value="MscS_channel_C_sf"/>
</dbReference>
<dbReference type="GO" id="GO:0005886">
    <property type="term" value="C:plasma membrane"/>
    <property type="evidence" value="ECO:0007669"/>
    <property type="project" value="UniProtKB-SubCell"/>
</dbReference>
<keyword evidence="4 7" id="KW-0812">Transmembrane</keyword>